<dbReference type="SUPFAM" id="SSF53383">
    <property type="entry name" value="PLP-dependent transferases"/>
    <property type="match status" value="1"/>
</dbReference>
<dbReference type="PANTHER" id="PTHR45677">
    <property type="entry name" value="GLUTAMATE DECARBOXYLASE-RELATED"/>
    <property type="match status" value="1"/>
</dbReference>
<evidence type="ECO:0000256" key="2">
    <source>
        <dbReference type="ARBA" id="ARBA00009533"/>
    </source>
</evidence>
<reference evidence="6" key="1">
    <citation type="journal article" date="2014" name="Front. Microbiol.">
        <title>High frequency of phylogenetically diverse reductive dehalogenase-homologous genes in deep subseafloor sedimentary metagenomes.</title>
        <authorList>
            <person name="Kawai M."/>
            <person name="Futagami T."/>
            <person name="Toyoda A."/>
            <person name="Takaki Y."/>
            <person name="Nishi S."/>
            <person name="Hori S."/>
            <person name="Arai W."/>
            <person name="Tsubouchi T."/>
            <person name="Morono Y."/>
            <person name="Uchiyama I."/>
            <person name="Ito T."/>
            <person name="Fujiyama A."/>
            <person name="Inagaki F."/>
            <person name="Takami H."/>
        </authorList>
    </citation>
    <scope>NUCLEOTIDE SEQUENCE</scope>
    <source>
        <strain evidence="6">Expedition CK06-06</strain>
    </source>
</reference>
<evidence type="ECO:0000313" key="6">
    <source>
        <dbReference type="EMBL" id="GAH73919.1"/>
    </source>
</evidence>
<organism evidence="6">
    <name type="scientific">marine sediment metagenome</name>
    <dbReference type="NCBI Taxonomy" id="412755"/>
    <lineage>
        <taxon>unclassified sequences</taxon>
        <taxon>metagenomes</taxon>
        <taxon>ecological metagenomes</taxon>
    </lineage>
</organism>
<dbReference type="EMBL" id="BARU01031375">
    <property type="protein sequence ID" value="GAH73919.1"/>
    <property type="molecule type" value="Genomic_DNA"/>
</dbReference>
<gene>
    <name evidence="6" type="ORF">S03H2_49633</name>
</gene>
<comment type="similarity">
    <text evidence="2">Belongs to the group II decarboxylase family.</text>
</comment>
<dbReference type="GO" id="GO:0019752">
    <property type="term" value="P:carboxylic acid metabolic process"/>
    <property type="evidence" value="ECO:0007669"/>
    <property type="project" value="InterPro"/>
</dbReference>
<evidence type="ECO:0000256" key="5">
    <source>
        <dbReference type="ARBA" id="ARBA00023239"/>
    </source>
</evidence>
<name>X1J6E3_9ZZZZ</name>
<sequence length="263" mass="28728">ALYVMSPIVSQLEAICEKWLKELFELPSGTVAGLVSGTSIATMCGIAAGRNEILRRQDWDINLKGLFGAPPIRIVIGEQAHASVIKALSLLGFGEEQIERVPVDSQGRMDADKLPLLDERTIVILQAGNVKSGSFDPFVKICNQANNAGSWIHIDGAFGLWAAASSKKKFLTNGIEKADSWSVDAHKTLNAPYDCGIILCKNREALAIAMQASGSYIHYSEKRDGMFFTPEMSRRARAIELWATLKYLGINGVEEIVDGLCDR</sequence>
<dbReference type="GO" id="GO:0005737">
    <property type="term" value="C:cytoplasm"/>
    <property type="evidence" value="ECO:0007669"/>
    <property type="project" value="TreeGrafter"/>
</dbReference>
<accession>X1J6E3</accession>
<dbReference type="InterPro" id="IPR015424">
    <property type="entry name" value="PyrdxlP-dep_Trfase"/>
</dbReference>
<evidence type="ECO:0008006" key="7">
    <source>
        <dbReference type="Google" id="ProtNLM"/>
    </source>
</evidence>
<evidence type="ECO:0000256" key="4">
    <source>
        <dbReference type="ARBA" id="ARBA00022898"/>
    </source>
</evidence>
<dbReference type="InterPro" id="IPR002129">
    <property type="entry name" value="PyrdxlP-dep_de-COase"/>
</dbReference>
<keyword evidence="3" id="KW-0210">Decarboxylase</keyword>
<dbReference type="GO" id="GO:0016831">
    <property type="term" value="F:carboxy-lyase activity"/>
    <property type="evidence" value="ECO:0007669"/>
    <property type="project" value="UniProtKB-KW"/>
</dbReference>
<feature type="non-terminal residue" evidence="6">
    <location>
        <position position="1"/>
    </location>
</feature>
<keyword evidence="4" id="KW-0663">Pyridoxal phosphate</keyword>
<proteinExistence type="inferred from homology"/>
<dbReference type="Pfam" id="PF00282">
    <property type="entry name" value="Pyridoxal_deC"/>
    <property type="match status" value="1"/>
</dbReference>
<dbReference type="InterPro" id="IPR015421">
    <property type="entry name" value="PyrdxlP-dep_Trfase_major"/>
</dbReference>
<dbReference type="GO" id="GO:0030170">
    <property type="term" value="F:pyridoxal phosphate binding"/>
    <property type="evidence" value="ECO:0007669"/>
    <property type="project" value="InterPro"/>
</dbReference>
<protein>
    <recommendedName>
        <fullName evidence="7">Aspartate aminotransferase family protein</fullName>
    </recommendedName>
</protein>
<dbReference type="AlphaFoldDB" id="X1J6E3"/>
<dbReference type="PANTHER" id="PTHR45677:SF8">
    <property type="entry name" value="CYSTEINE SULFINIC ACID DECARBOXYLASE"/>
    <property type="match status" value="1"/>
</dbReference>
<dbReference type="Gene3D" id="3.40.640.10">
    <property type="entry name" value="Type I PLP-dependent aspartate aminotransferase-like (Major domain)"/>
    <property type="match status" value="1"/>
</dbReference>
<evidence type="ECO:0000256" key="1">
    <source>
        <dbReference type="ARBA" id="ARBA00001933"/>
    </source>
</evidence>
<comment type="cofactor">
    <cofactor evidence="1">
        <name>pyridoxal 5'-phosphate</name>
        <dbReference type="ChEBI" id="CHEBI:597326"/>
    </cofactor>
</comment>
<comment type="caution">
    <text evidence="6">The sequence shown here is derived from an EMBL/GenBank/DDBJ whole genome shotgun (WGS) entry which is preliminary data.</text>
</comment>
<keyword evidence="5" id="KW-0456">Lyase</keyword>
<feature type="non-terminal residue" evidence="6">
    <location>
        <position position="263"/>
    </location>
</feature>
<evidence type="ECO:0000256" key="3">
    <source>
        <dbReference type="ARBA" id="ARBA00022793"/>
    </source>
</evidence>